<dbReference type="GO" id="GO:0043161">
    <property type="term" value="P:proteasome-mediated ubiquitin-dependent protein catabolic process"/>
    <property type="evidence" value="ECO:0007669"/>
    <property type="project" value="InterPro"/>
</dbReference>
<sequence>IVVEKLKKNLRNTQRLIEKDFSVAQSFLDTQKQRKHTPKESSPEDMDIDSDNLQDLLTHLYSLKQKTLYSKNRWKDLVTMFRSAAYTLVGLPSNPLIYTLIETGISSLKTHACTSDNIEDYNKNCPICNSKALKILSKDLPYSYHTISHLICRISGAKMDDNNPPMCLPNGYVYSYSALKAMADQNQNIVVCPRTGDSFAFADCKKLYIV</sequence>
<feature type="non-terminal residue" evidence="8">
    <location>
        <position position="1"/>
    </location>
</feature>
<name>A0A2T9YCM9_9FUNG</name>
<dbReference type="GO" id="GO:0005737">
    <property type="term" value="C:cytoplasm"/>
    <property type="evidence" value="ECO:0007669"/>
    <property type="project" value="UniProtKB-SubCell"/>
</dbReference>
<evidence type="ECO:0000256" key="5">
    <source>
        <dbReference type="ARBA" id="ARBA00022833"/>
    </source>
</evidence>
<comment type="subcellular location">
    <subcellularLocation>
        <location evidence="1">Cytoplasm</location>
    </subcellularLocation>
</comment>
<keyword evidence="5" id="KW-0862">Zinc</keyword>
<reference evidence="8 9" key="1">
    <citation type="journal article" date="2018" name="MBio">
        <title>Comparative Genomics Reveals the Core Gene Toolbox for the Fungus-Insect Symbiosis.</title>
        <authorList>
            <person name="Wang Y."/>
            <person name="Stata M."/>
            <person name="Wang W."/>
            <person name="Stajich J.E."/>
            <person name="White M.M."/>
            <person name="Moncalvo J.M."/>
        </authorList>
    </citation>
    <scope>NUCLEOTIDE SEQUENCE [LARGE SCALE GENOMIC DNA]</scope>
    <source>
        <strain evidence="8 9">SC-DP-2</strain>
    </source>
</reference>
<evidence type="ECO:0000313" key="8">
    <source>
        <dbReference type="EMBL" id="PVU90093.1"/>
    </source>
</evidence>
<dbReference type="PROSITE" id="PS51867">
    <property type="entry name" value="ZF_RING_GID"/>
    <property type="match status" value="1"/>
</dbReference>
<dbReference type="Proteomes" id="UP000245609">
    <property type="component" value="Unassembled WGS sequence"/>
</dbReference>
<dbReference type="Pfam" id="PF10607">
    <property type="entry name" value="CTLH"/>
    <property type="match status" value="1"/>
</dbReference>
<dbReference type="EMBL" id="MBFS01002987">
    <property type="protein sequence ID" value="PVU90093.1"/>
    <property type="molecule type" value="Genomic_DNA"/>
</dbReference>
<dbReference type="InterPro" id="IPR024964">
    <property type="entry name" value="CTLH/CRA"/>
</dbReference>
<evidence type="ECO:0000256" key="4">
    <source>
        <dbReference type="ARBA" id="ARBA00022771"/>
    </source>
</evidence>
<keyword evidence="9" id="KW-1185">Reference proteome</keyword>
<feature type="zinc finger region" description="RING-Gid-type" evidence="6">
    <location>
        <begin position="125"/>
        <end position="195"/>
    </location>
</feature>
<evidence type="ECO:0000256" key="1">
    <source>
        <dbReference type="ARBA" id="ARBA00004496"/>
    </source>
</evidence>
<comment type="caution">
    <text evidence="8">The sequence shown here is derived from an EMBL/GenBank/DDBJ whole genome shotgun (WGS) entry which is preliminary data.</text>
</comment>
<dbReference type="InterPro" id="IPR044063">
    <property type="entry name" value="ZF_RING_GID"/>
</dbReference>
<dbReference type="SUPFAM" id="SSF57850">
    <property type="entry name" value="RING/U-box"/>
    <property type="match status" value="1"/>
</dbReference>
<evidence type="ECO:0000256" key="6">
    <source>
        <dbReference type="PROSITE-ProRule" id="PRU01215"/>
    </source>
</evidence>
<feature type="domain" description="RING-Gid-type" evidence="7">
    <location>
        <begin position="125"/>
        <end position="195"/>
    </location>
</feature>
<dbReference type="InterPro" id="IPR045098">
    <property type="entry name" value="Fyv10_fam"/>
</dbReference>
<dbReference type="OrthoDB" id="1933455at2759"/>
<evidence type="ECO:0000259" key="7">
    <source>
        <dbReference type="PROSITE" id="PS51867"/>
    </source>
</evidence>
<proteinExistence type="predicted"/>
<dbReference type="GO" id="GO:0005634">
    <property type="term" value="C:nucleus"/>
    <property type="evidence" value="ECO:0007669"/>
    <property type="project" value="TreeGrafter"/>
</dbReference>
<dbReference type="PANTHER" id="PTHR12170">
    <property type="entry name" value="MACROPHAGE ERYTHROBLAST ATTACHER-RELATED"/>
    <property type="match status" value="1"/>
</dbReference>
<dbReference type="GO" id="GO:0008270">
    <property type="term" value="F:zinc ion binding"/>
    <property type="evidence" value="ECO:0007669"/>
    <property type="project" value="UniProtKB-KW"/>
</dbReference>
<dbReference type="AlphaFoldDB" id="A0A2T9YCM9"/>
<dbReference type="GO" id="GO:0061630">
    <property type="term" value="F:ubiquitin protein ligase activity"/>
    <property type="evidence" value="ECO:0007669"/>
    <property type="project" value="InterPro"/>
</dbReference>
<dbReference type="PANTHER" id="PTHR12170:SF2">
    <property type="entry name" value="E3 UBIQUITIN-PROTEIN TRANSFERASE MAEA"/>
    <property type="match status" value="1"/>
</dbReference>
<evidence type="ECO:0000256" key="2">
    <source>
        <dbReference type="ARBA" id="ARBA00022490"/>
    </source>
</evidence>
<dbReference type="CDD" id="cd16659">
    <property type="entry name" value="RING-Ubox_Emp"/>
    <property type="match status" value="1"/>
</dbReference>
<accession>A0A2T9YCM9</accession>
<keyword evidence="3" id="KW-0479">Metal-binding</keyword>
<dbReference type="GO" id="GO:0034657">
    <property type="term" value="C:GID complex"/>
    <property type="evidence" value="ECO:0007669"/>
    <property type="project" value="TreeGrafter"/>
</dbReference>
<gene>
    <name evidence="8" type="ORF">BB560_006240</name>
</gene>
<evidence type="ECO:0000256" key="3">
    <source>
        <dbReference type="ARBA" id="ARBA00022723"/>
    </source>
</evidence>
<dbReference type="STRING" id="133381.A0A2T9YCM9"/>
<protein>
    <recommendedName>
        <fullName evidence="7">RING-Gid-type domain-containing protein</fullName>
    </recommendedName>
</protein>
<evidence type="ECO:0000313" key="9">
    <source>
        <dbReference type="Proteomes" id="UP000245609"/>
    </source>
</evidence>
<keyword evidence="4 6" id="KW-0863">Zinc-finger</keyword>
<organism evidence="8 9">
    <name type="scientific">Smittium megazygosporum</name>
    <dbReference type="NCBI Taxonomy" id="133381"/>
    <lineage>
        <taxon>Eukaryota</taxon>
        <taxon>Fungi</taxon>
        <taxon>Fungi incertae sedis</taxon>
        <taxon>Zoopagomycota</taxon>
        <taxon>Kickxellomycotina</taxon>
        <taxon>Harpellomycetes</taxon>
        <taxon>Harpellales</taxon>
        <taxon>Legeriomycetaceae</taxon>
        <taxon>Smittium</taxon>
    </lineage>
</organism>
<keyword evidence="2" id="KW-0963">Cytoplasm</keyword>